<feature type="non-terminal residue" evidence="10">
    <location>
        <position position="227"/>
    </location>
</feature>
<dbReference type="GO" id="GO:0005829">
    <property type="term" value="C:cytosol"/>
    <property type="evidence" value="ECO:0007669"/>
    <property type="project" value="TreeGrafter"/>
</dbReference>
<dbReference type="AlphaFoldDB" id="A0AA35R489"/>
<dbReference type="InterPro" id="IPR018204">
    <property type="entry name" value="Trp_synthase_alpha_AS"/>
</dbReference>
<dbReference type="SUPFAM" id="SSF51366">
    <property type="entry name" value="Ribulose-phoshate binding barrel"/>
    <property type="match status" value="1"/>
</dbReference>
<organism evidence="10 11">
    <name type="scientific">Geodia barretti</name>
    <name type="common">Barrett's horny sponge</name>
    <dbReference type="NCBI Taxonomy" id="519541"/>
    <lineage>
        <taxon>Eukaryota</taxon>
        <taxon>Metazoa</taxon>
        <taxon>Porifera</taxon>
        <taxon>Demospongiae</taxon>
        <taxon>Heteroscleromorpha</taxon>
        <taxon>Tetractinellida</taxon>
        <taxon>Astrophorina</taxon>
        <taxon>Geodiidae</taxon>
        <taxon>Geodia</taxon>
    </lineage>
</organism>
<evidence type="ECO:0000256" key="7">
    <source>
        <dbReference type="ARBA" id="ARBA00023239"/>
    </source>
</evidence>
<dbReference type="PANTHER" id="PTHR43406:SF1">
    <property type="entry name" value="TRYPTOPHAN SYNTHASE ALPHA CHAIN, CHLOROPLASTIC"/>
    <property type="match status" value="1"/>
</dbReference>
<protein>
    <recommendedName>
        <fullName evidence="3">tryptophan synthase</fullName>
        <ecNumber evidence="3">4.2.1.20</ecNumber>
    </recommendedName>
</protein>
<comment type="subunit">
    <text evidence="2">Tetramer of two alpha and two beta chains.</text>
</comment>
<dbReference type="Proteomes" id="UP001174909">
    <property type="component" value="Unassembled WGS sequence"/>
</dbReference>
<dbReference type="GO" id="GO:0004834">
    <property type="term" value="F:tryptophan synthase activity"/>
    <property type="evidence" value="ECO:0007669"/>
    <property type="project" value="UniProtKB-EC"/>
</dbReference>
<dbReference type="CDD" id="cd04724">
    <property type="entry name" value="Tryptophan_synthase_alpha"/>
    <property type="match status" value="1"/>
</dbReference>
<dbReference type="PANTHER" id="PTHR43406">
    <property type="entry name" value="TRYPTOPHAN SYNTHASE, ALPHA CHAIN"/>
    <property type="match status" value="1"/>
</dbReference>
<evidence type="ECO:0000313" key="11">
    <source>
        <dbReference type="Proteomes" id="UP001174909"/>
    </source>
</evidence>
<keyword evidence="7" id="KW-0456">Lyase</keyword>
<keyword evidence="5" id="KW-0822">Tryptophan biosynthesis</keyword>
<accession>A0AA35R489</accession>
<dbReference type="InterPro" id="IPR011060">
    <property type="entry name" value="RibuloseP-bd_barrel"/>
</dbReference>
<evidence type="ECO:0000256" key="8">
    <source>
        <dbReference type="ARBA" id="ARBA00049047"/>
    </source>
</evidence>
<evidence type="ECO:0000256" key="2">
    <source>
        <dbReference type="ARBA" id="ARBA00011270"/>
    </source>
</evidence>
<comment type="similarity">
    <text evidence="9">Belongs to the TrpA family.</text>
</comment>
<dbReference type="EMBL" id="CASHTH010000528">
    <property type="protein sequence ID" value="CAI8003633.1"/>
    <property type="molecule type" value="Genomic_DNA"/>
</dbReference>
<comment type="pathway">
    <text evidence="1">Amino-acid biosynthesis; L-tryptophan biosynthesis; L-tryptophan from chorismate: step 5/5.</text>
</comment>
<keyword evidence="4" id="KW-0028">Amino-acid biosynthesis</keyword>
<dbReference type="NCBIfam" id="TIGR00262">
    <property type="entry name" value="trpA"/>
    <property type="match status" value="1"/>
</dbReference>
<gene>
    <name evidence="10" type="ORF">GBAR_LOCUS3700</name>
</gene>
<comment type="catalytic activity">
    <reaction evidence="8">
        <text>(1S,2R)-1-C-(indol-3-yl)glycerol 3-phosphate + L-serine = D-glyceraldehyde 3-phosphate + L-tryptophan + H2O</text>
        <dbReference type="Rhea" id="RHEA:10532"/>
        <dbReference type="ChEBI" id="CHEBI:15377"/>
        <dbReference type="ChEBI" id="CHEBI:33384"/>
        <dbReference type="ChEBI" id="CHEBI:57912"/>
        <dbReference type="ChEBI" id="CHEBI:58866"/>
        <dbReference type="ChEBI" id="CHEBI:59776"/>
        <dbReference type="EC" id="4.2.1.20"/>
    </reaction>
</comment>
<proteinExistence type="inferred from homology"/>
<comment type="caution">
    <text evidence="10">The sequence shown here is derived from an EMBL/GenBank/DDBJ whole genome shotgun (WGS) entry which is preliminary data.</text>
</comment>
<dbReference type="InterPro" id="IPR013785">
    <property type="entry name" value="Aldolase_TIM"/>
</dbReference>
<dbReference type="Pfam" id="PF00290">
    <property type="entry name" value="Trp_syntA"/>
    <property type="match status" value="1"/>
</dbReference>
<evidence type="ECO:0000256" key="4">
    <source>
        <dbReference type="ARBA" id="ARBA00022605"/>
    </source>
</evidence>
<evidence type="ECO:0000256" key="9">
    <source>
        <dbReference type="RuleBase" id="RU003662"/>
    </source>
</evidence>
<evidence type="ECO:0000256" key="6">
    <source>
        <dbReference type="ARBA" id="ARBA00023141"/>
    </source>
</evidence>
<keyword evidence="11" id="KW-1185">Reference proteome</keyword>
<evidence type="ECO:0000313" key="10">
    <source>
        <dbReference type="EMBL" id="CAI8003633.1"/>
    </source>
</evidence>
<dbReference type="InterPro" id="IPR002028">
    <property type="entry name" value="Trp_synthase_suA"/>
</dbReference>
<name>A0AA35R489_GEOBA</name>
<keyword evidence="6" id="KW-0057">Aromatic amino acid biosynthesis</keyword>
<sequence length="227" mass="23767">MSVNPQTRTDRIADRFAAIKAEGRPGLVVFMTVGHPYRDAALEIAPQLAAAGADAIELGMPFSDPMGEGPVIQESSFVALQNGVTTQDCLDTAAAVRPDIGDTPLILMGYYNPVLSYGLERFARACAAATVDGLIIVDLPYTEAEPLVGHLEPFGIHLIPLLAPTSTDESIAQSVRFGGGFVYCISVTGVTGTRSELSDSPGLWNVDGVRQQTDLPVAGGSVSHPGA</sequence>
<evidence type="ECO:0000256" key="3">
    <source>
        <dbReference type="ARBA" id="ARBA00012043"/>
    </source>
</evidence>
<dbReference type="PROSITE" id="PS00167">
    <property type="entry name" value="TRP_SYNTHASE_ALPHA"/>
    <property type="match status" value="1"/>
</dbReference>
<evidence type="ECO:0000256" key="1">
    <source>
        <dbReference type="ARBA" id="ARBA00004733"/>
    </source>
</evidence>
<reference evidence="10" key="1">
    <citation type="submission" date="2023-03" db="EMBL/GenBank/DDBJ databases">
        <authorList>
            <person name="Steffen K."/>
            <person name="Cardenas P."/>
        </authorList>
    </citation>
    <scope>NUCLEOTIDE SEQUENCE</scope>
</reference>
<dbReference type="EC" id="4.2.1.20" evidence="3"/>
<evidence type="ECO:0000256" key="5">
    <source>
        <dbReference type="ARBA" id="ARBA00022822"/>
    </source>
</evidence>
<dbReference type="Gene3D" id="3.20.20.70">
    <property type="entry name" value="Aldolase class I"/>
    <property type="match status" value="1"/>
</dbReference>